<reference evidence="1" key="1">
    <citation type="submission" date="2019-04" db="EMBL/GenBank/DDBJ databases">
        <authorList>
            <person name="Alioto T."/>
            <person name="Alioto T."/>
        </authorList>
    </citation>
    <scope>NUCLEOTIDE SEQUENCE [LARGE SCALE GENOMIC DNA]</scope>
</reference>
<keyword evidence="2" id="KW-1185">Reference proteome</keyword>
<dbReference type="AlphaFoldDB" id="A0A5E4B2S4"/>
<dbReference type="Proteomes" id="UP000335636">
    <property type="component" value="Unassembled WGS sequence"/>
</dbReference>
<evidence type="ECO:0000313" key="2">
    <source>
        <dbReference type="Proteomes" id="UP000335636"/>
    </source>
</evidence>
<evidence type="ECO:0000313" key="1">
    <source>
        <dbReference type="EMBL" id="VTJ63450.1"/>
    </source>
</evidence>
<protein>
    <submittedName>
        <fullName evidence="1">Uncharacterized protein</fullName>
    </submittedName>
</protein>
<gene>
    <name evidence="1" type="ORF">MONAX_5E004678</name>
</gene>
<comment type="caution">
    <text evidence="1">The sequence shown here is derived from an EMBL/GenBank/DDBJ whole genome shotgun (WGS) entry which is preliminary data.</text>
</comment>
<accession>A0A5E4B2S4</accession>
<sequence length="103" mass="10991">MARFIAWLRLRLAGLTSILIQIKLLLKHAPVEWNFLLNKVLLTQLPVPGAQAELSSRGSRSMLMNPLKYRLIGIVALAPAGPATPGLLEAPRAVAPGSSGSSL</sequence>
<organism evidence="1 2">
    <name type="scientific">Marmota monax</name>
    <name type="common">Woodchuck</name>
    <dbReference type="NCBI Taxonomy" id="9995"/>
    <lineage>
        <taxon>Eukaryota</taxon>
        <taxon>Metazoa</taxon>
        <taxon>Chordata</taxon>
        <taxon>Craniata</taxon>
        <taxon>Vertebrata</taxon>
        <taxon>Euteleostomi</taxon>
        <taxon>Mammalia</taxon>
        <taxon>Eutheria</taxon>
        <taxon>Euarchontoglires</taxon>
        <taxon>Glires</taxon>
        <taxon>Rodentia</taxon>
        <taxon>Sciuromorpha</taxon>
        <taxon>Sciuridae</taxon>
        <taxon>Xerinae</taxon>
        <taxon>Marmotini</taxon>
        <taxon>Marmota</taxon>
    </lineage>
</organism>
<dbReference type="EMBL" id="CABDUW010000228">
    <property type="protein sequence ID" value="VTJ63450.1"/>
    <property type="molecule type" value="Genomic_DNA"/>
</dbReference>
<name>A0A5E4B2S4_MARMO</name>
<proteinExistence type="predicted"/>